<name>A0A077RDW0_9BASI</name>
<dbReference type="PANTHER" id="PTHR28594:SF1">
    <property type="entry name" value="ATR-INTERACTING PROTEIN"/>
    <property type="match status" value="1"/>
</dbReference>
<dbReference type="EMBL" id="HG529683">
    <property type="protein sequence ID" value="CDI56334.1"/>
    <property type="molecule type" value="Genomic_DNA"/>
</dbReference>
<feature type="region of interest" description="Disordered" evidence="2">
    <location>
        <begin position="170"/>
        <end position="212"/>
    </location>
</feature>
<dbReference type="PANTHER" id="PTHR28594">
    <property type="entry name" value="ATR-INTERACTING PROTEIN"/>
    <property type="match status" value="1"/>
</dbReference>
<evidence type="ECO:0000256" key="1">
    <source>
        <dbReference type="SAM" id="Coils"/>
    </source>
</evidence>
<feature type="region of interest" description="Disordered" evidence="2">
    <location>
        <begin position="421"/>
        <end position="446"/>
    </location>
</feature>
<sequence>MVLTSRLHHTNHQDEFDSLFDDDAFLDPELEQSLAQAEATYTASQAIQPATNSSFRLHTQPSRSAYRTGTFVPPAPKKQRLDHTSSNIGRATAAAAVPLSSLYREPDPDQVIIRDLRDEEFADKDDDQWWAANNALDQVEQDAIRMSQQIPSSQPHTSTNANVNANANANPARLSQDHVRESARKSFMATSNNPPGSRPNHLPPDRGSAGSDELAQLRAEVERLRHEKKAQDDMVDKLKQEAYRKSGEVAVVRQNLTKINQENSKLREREVVREQEHRAALDRIQKEQERKLQRLETETAFRRVEQDTSRRIWPSSVARLPHVGLQSVDRRQQSQVRAGLTTPTKANHFGVRGGSGSSGNRHRYADTTVARDEPGTPTRSGIKPLAQFPRPPTASTSASKSKAFRGLQNSFADFGPVHEKIRQQRQSPAKATKPGTTLAPAEWDADQPMATGHADQENVLMADDHQSTPPTRAESAGQHDHRAEDIESVRAKQREHNYLAAVFEILSRRTLIVSLLLSHSSPKAAAPTLYPANRFNPTGSRPHPRPSHVSYDTAPSSSTLSRLISANLVADCPDLLVYRYRRAVESLLSNLSRAKALEPMEREDAFQLLSADDKDQAIEELDFSSATMQLSHAIATSLMLMAGVLLRLCQTDLLVDVLRLVSCLVCVLPRFGMDLECLQTDQDVKRDEMEFLGNGEGEGEWDKYATPIHVLDILAQCIDGCQPPGAARDSGASSYAVNRESEGADILGAQRTRDNTDRLVLGDKTLSPEAQDDLLTSVVILLESMSQSSASNLTSHHHPLRLLSRPGLLHKFLHHSRSPFILSSTVRLLASAVSNSALIHECLASKADNSNNSSVRRGNAKFPILELLVKHLVDRRFDLAESEWHPLHCGILTFLTQAALRSADTLLVLADSAALLAALIRCLSLDSDFVWLQSRPTFFLPARLPTFRKRSNKLVSSHSTGLDMLAGNMVNATERIVVDTRLLNLLYNYPLPLASGSVHHFESGGGLQEERMANISLATKLDQPETYSMLNGIRQSFIVALSRIAYCSEPDWIRTERKLLANLLPEFRQRSEQNVCQSNEVGTQELNKMQEDLKEVVEEVEKEIQRLDRVSMLLEAIADVAGDLTDLVLSPEEVDAVYDLLGSEEDEDELEIDEKYVQREKEGQEQAMDVDMEELNRQEQQEEEEEEEEEMVPNTPLQVGSEEESEPELHTSRRKSKSLSRTTSIKTGSKSVSPRKAQAIDGSGNAGDGGDGEGGESIVDVIEIDDSD</sequence>
<proteinExistence type="predicted"/>
<accession>A0A077RDW0</accession>
<dbReference type="AlphaFoldDB" id="A0A077RDW0"/>
<feature type="coiled-coil region" evidence="1">
    <location>
        <begin position="1079"/>
        <end position="1117"/>
    </location>
</feature>
<evidence type="ECO:0000256" key="2">
    <source>
        <dbReference type="SAM" id="MobiDB-lite"/>
    </source>
</evidence>
<reference evidence="3" key="1">
    <citation type="journal article" date="2014" name="Genome Biol. Evol.">
        <title>Gene Loss Rather Than Gene Gain Is Associated with a Host Jump from Monocots to Dicots in the Smut Fungus Melanopsichium pennsylvanicum.</title>
        <authorList>
            <person name="Sharma R."/>
            <person name="Mishra B."/>
            <person name="Runge F."/>
            <person name="Thines M."/>
        </authorList>
    </citation>
    <scope>NUCLEOTIDE SEQUENCE</scope>
    <source>
        <strain evidence="3">4</strain>
    </source>
</reference>
<organism evidence="3">
    <name type="scientific">Melanopsichium pennsylvanicum 4</name>
    <dbReference type="NCBI Taxonomy" id="1398559"/>
    <lineage>
        <taxon>Eukaryota</taxon>
        <taxon>Fungi</taxon>
        <taxon>Dikarya</taxon>
        <taxon>Basidiomycota</taxon>
        <taxon>Ustilaginomycotina</taxon>
        <taxon>Ustilaginomycetes</taxon>
        <taxon>Ustilaginales</taxon>
        <taxon>Ustilaginaceae</taxon>
        <taxon>Melanopsichium</taxon>
    </lineage>
</organism>
<feature type="compositionally biased region" description="Low complexity" evidence="2">
    <location>
        <begin position="393"/>
        <end position="403"/>
    </location>
</feature>
<feature type="compositionally biased region" description="Basic and acidic residues" evidence="2">
    <location>
        <begin position="363"/>
        <end position="374"/>
    </location>
</feature>
<protein>
    <submittedName>
        <fullName evidence="3">Uncharacterized protein</fullName>
    </submittedName>
</protein>
<feature type="region of interest" description="Disordered" evidence="2">
    <location>
        <begin position="526"/>
        <end position="554"/>
    </location>
</feature>
<evidence type="ECO:0000313" key="3">
    <source>
        <dbReference type="EMBL" id="CDI56334.1"/>
    </source>
</evidence>
<keyword evidence="1" id="KW-0175">Coiled coil</keyword>
<feature type="coiled-coil region" evidence="1">
    <location>
        <begin position="214"/>
        <end position="298"/>
    </location>
</feature>
<feature type="compositionally biased region" description="Basic and acidic residues" evidence="2">
    <location>
        <begin position="175"/>
        <end position="184"/>
    </location>
</feature>
<dbReference type="GO" id="GO:0000077">
    <property type="term" value="P:DNA damage checkpoint signaling"/>
    <property type="evidence" value="ECO:0007669"/>
    <property type="project" value="InterPro"/>
</dbReference>
<feature type="region of interest" description="Disordered" evidence="2">
    <location>
        <begin position="328"/>
        <end position="403"/>
    </location>
</feature>
<feature type="region of interest" description="Disordered" evidence="2">
    <location>
        <begin position="1161"/>
        <end position="1268"/>
    </location>
</feature>
<dbReference type="InterPro" id="IPR033349">
    <property type="entry name" value="ATRIP"/>
</dbReference>
<feature type="compositionally biased region" description="Acidic residues" evidence="2">
    <location>
        <begin position="1181"/>
        <end position="1191"/>
    </location>
</feature>